<evidence type="ECO:0000256" key="3">
    <source>
        <dbReference type="ARBA" id="ARBA00023134"/>
    </source>
</evidence>
<dbReference type="EMBL" id="JBBBZM010000017">
    <property type="protein sequence ID" value="KAL0638828.1"/>
    <property type="molecule type" value="Genomic_DNA"/>
</dbReference>
<dbReference type="Pfam" id="PF00071">
    <property type="entry name" value="Ras"/>
    <property type="match status" value="1"/>
</dbReference>
<gene>
    <name evidence="4" type="ORF">Q9L58_002057</name>
</gene>
<keyword evidence="1" id="KW-0488">Methylation</keyword>
<dbReference type="PANTHER" id="PTHR24072">
    <property type="entry name" value="RHO FAMILY GTPASE"/>
    <property type="match status" value="1"/>
</dbReference>
<name>A0ABR3GSN2_9PEZI</name>
<evidence type="ECO:0000256" key="1">
    <source>
        <dbReference type="ARBA" id="ARBA00022481"/>
    </source>
</evidence>
<evidence type="ECO:0008006" key="6">
    <source>
        <dbReference type="Google" id="ProtNLM"/>
    </source>
</evidence>
<organism evidence="4 5">
    <name type="scientific">Discina gigas</name>
    <dbReference type="NCBI Taxonomy" id="1032678"/>
    <lineage>
        <taxon>Eukaryota</taxon>
        <taxon>Fungi</taxon>
        <taxon>Dikarya</taxon>
        <taxon>Ascomycota</taxon>
        <taxon>Pezizomycotina</taxon>
        <taxon>Pezizomycetes</taxon>
        <taxon>Pezizales</taxon>
        <taxon>Discinaceae</taxon>
        <taxon>Discina</taxon>
    </lineage>
</organism>
<dbReference type="PRINTS" id="PR00449">
    <property type="entry name" value="RASTRNSFRMNG"/>
</dbReference>
<evidence type="ECO:0000313" key="5">
    <source>
        <dbReference type="Proteomes" id="UP001447188"/>
    </source>
</evidence>
<keyword evidence="3" id="KW-0342">GTP-binding</keyword>
<dbReference type="SUPFAM" id="SSF52540">
    <property type="entry name" value="P-loop containing nucleoside triphosphate hydrolases"/>
    <property type="match status" value="1"/>
</dbReference>
<dbReference type="PROSITE" id="PS51421">
    <property type="entry name" value="RAS"/>
    <property type="match status" value="1"/>
</dbReference>
<dbReference type="SMART" id="SM00174">
    <property type="entry name" value="RHO"/>
    <property type="match status" value="1"/>
</dbReference>
<proteinExistence type="predicted"/>
<dbReference type="NCBIfam" id="TIGR00231">
    <property type="entry name" value="small_GTP"/>
    <property type="match status" value="1"/>
</dbReference>
<keyword evidence="2" id="KW-0547">Nucleotide-binding</keyword>
<reference evidence="4 5" key="1">
    <citation type="submission" date="2024-02" db="EMBL/GenBank/DDBJ databases">
        <title>Discinaceae phylogenomics.</title>
        <authorList>
            <person name="Dirks A.C."/>
            <person name="James T.Y."/>
        </authorList>
    </citation>
    <scope>NUCLEOTIDE SEQUENCE [LARGE SCALE GENOMIC DNA]</scope>
    <source>
        <strain evidence="4 5">ACD0624</strain>
    </source>
</reference>
<dbReference type="InterPro" id="IPR027417">
    <property type="entry name" value="P-loop_NTPase"/>
</dbReference>
<dbReference type="PROSITE" id="PS51420">
    <property type="entry name" value="RHO"/>
    <property type="match status" value="1"/>
</dbReference>
<dbReference type="SMART" id="SM00173">
    <property type="entry name" value="RAS"/>
    <property type="match status" value="1"/>
</dbReference>
<sequence>MSIITIRVTVLGDANVGKSNLITTYTSNYYTGAYVSTIEETYHKTLSIVRSDGETSLVQLVISDLGGAEHYDRLRVLQLSVQGTVDVFILCFKLGDDESTRNVTTRWKEIVDHAAKDVPVVVVGCIADKAFSGAGHSGVVDAMWASAYLECSALNKKGVKEVFETVISLGLKKREEMLVREVVGRWQKNKKVKE</sequence>
<dbReference type="PROSITE" id="PS51419">
    <property type="entry name" value="RAB"/>
    <property type="match status" value="1"/>
</dbReference>
<accession>A0ABR3GSN2</accession>
<dbReference type="InterPro" id="IPR003578">
    <property type="entry name" value="Small_GTPase_Rho"/>
</dbReference>
<dbReference type="Gene3D" id="3.40.50.300">
    <property type="entry name" value="P-loop containing nucleotide triphosphate hydrolases"/>
    <property type="match status" value="1"/>
</dbReference>
<dbReference type="Proteomes" id="UP001447188">
    <property type="component" value="Unassembled WGS sequence"/>
</dbReference>
<evidence type="ECO:0000256" key="2">
    <source>
        <dbReference type="ARBA" id="ARBA00022741"/>
    </source>
</evidence>
<evidence type="ECO:0000313" key="4">
    <source>
        <dbReference type="EMBL" id="KAL0638828.1"/>
    </source>
</evidence>
<dbReference type="InterPro" id="IPR005225">
    <property type="entry name" value="Small_GTP-bd"/>
</dbReference>
<keyword evidence="5" id="KW-1185">Reference proteome</keyword>
<protein>
    <recommendedName>
        <fullName evidence="6">P-loop containing nucleoside triphosphate hydrolase protein</fullName>
    </recommendedName>
</protein>
<comment type="caution">
    <text evidence="4">The sequence shown here is derived from an EMBL/GenBank/DDBJ whole genome shotgun (WGS) entry which is preliminary data.</text>
</comment>
<dbReference type="SMART" id="SM00175">
    <property type="entry name" value="RAB"/>
    <property type="match status" value="1"/>
</dbReference>
<dbReference type="InterPro" id="IPR001806">
    <property type="entry name" value="Small_GTPase"/>
</dbReference>